<evidence type="ECO:0000313" key="1">
    <source>
        <dbReference type="EMBL" id="KAA6336143.1"/>
    </source>
</evidence>
<dbReference type="InterPro" id="IPR008979">
    <property type="entry name" value="Galactose-bd-like_sf"/>
</dbReference>
<dbReference type="InterPro" id="IPR013783">
    <property type="entry name" value="Ig-like_fold"/>
</dbReference>
<name>A0A5J4RSZ4_9ZZZZ</name>
<dbReference type="Pfam" id="PF16389">
    <property type="entry name" value="DUF4998"/>
    <property type="match status" value="1"/>
</dbReference>
<dbReference type="EMBL" id="SNRY01000823">
    <property type="protein sequence ID" value="KAA6336143.1"/>
    <property type="molecule type" value="Genomic_DNA"/>
</dbReference>
<proteinExistence type="predicted"/>
<protein>
    <recommendedName>
        <fullName evidence="2">F5/8 type C domain-containing protein</fullName>
    </recommendedName>
</protein>
<organism evidence="1">
    <name type="scientific">termite gut metagenome</name>
    <dbReference type="NCBI Taxonomy" id="433724"/>
    <lineage>
        <taxon>unclassified sequences</taxon>
        <taxon>metagenomes</taxon>
        <taxon>organismal metagenomes</taxon>
    </lineage>
</organism>
<sequence length="375" mass="42799">MQMKNIYFIMIVFAVGYFSSCKEMDSTYEEFIVLNGINYPQRADSLKIYSGFNRVKITWQKAIDPKVVRARIYWNNYTDSINVDIPSDKNIISVDIDGLTEGTYTFYVMTFDLEDNVSVPSEITATTYGEKYALGLDNRGIINALRDESEGKINWSNATTGMVYSEIRYKTNSGNTNIVRTLADESSVVCSDIKRKEYFEYRSVFLPKGGLDSIKLDWKTFETPFLYKYPKTGWTVEAKGGNHPWPEGGGGQSYLVVDNNLSTLWHSNTSFSVPHCLVIDMLESQPIFRLDIYRHPTYRYAQTIRIYLSDTKVVPDVYQTSWGAPVVEGVFIGTNVNLPLEFPSVETTGRYLIVYFPDSFSPPYMNCAEIDAYGF</sequence>
<comment type="caution">
    <text evidence="1">The sequence shown here is derived from an EMBL/GenBank/DDBJ whole genome shotgun (WGS) entry which is preliminary data.</text>
</comment>
<dbReference type="AlphaFoldDB" id="A0A5J4RSZ4"/>
<dbReference type="Gene3D" id="2.60.120.260">
    <property type="entry name" value="Galactose-binding domain-like"/>
    <property type="match status" value="1"/>
</dbReference>
<reference evidence="1" key="1">
    <citation type="submission" date="2019-03" db="EMBL/GenBank/DDBJ databases">
        <title>Single cell metagenomics reveals metabolic interactions within the superorganism composed of flagellate Streblomastix strix and complex community of Bacteroidetes bacteria on its surface.</title>
        <authorList>
            <person name="Treitli S.C."/>
            <person name="Kolisko M."/>
            <person name="Husnik F."/>
            <person name="Keeling P."/>
            <person name="Hampl V."/>
        </authorList>
    </citation>
    <scope>NUCLEOTIDE SEQUENCE</scope>
    <source>
        <strain evidence="1">STM</strain>
    </source>
</reference>
<evidence type="ECO:0008006" key="2">
    <source>
        <dbReference type="Google" id="ProtNLM"/>
    </source>
</evidence>
<dbReference type="SUPFAM" id="SSF49785">
    <property type="entry name" value="Galactose-binding domain-like"/>
    <property type="match status" value="1"/>
</dbReference>
<accession>A0A5J4RSZ4</accession>
<gene>
    <name evidence="1" type="ORF">EZS27_015688</name>
</gene>
<dbReference type="Gene3D" id="2.60.40.10">
    <property type="entry name" value="Immunoglobulins"/>
    <property type="match status" value="1"/>
</dbReference>